<dbReference type="PANTHER" id="PTHR10851">
    <property type="entry name" value="PYRIDOXINE-5-PHOSPHATE OXIDASE"/>
    <property type="match status" value="1"/>
</dbReference>
<comment type="caution">
    <text evidence="12">The sequence shown here is derived from an EMBL/GenBank/DDBJ whole genome shotgun (WGS) entry which is preliminary data.</text>
</comment>
<dbReference type="HAMAP" id="MF_01629">
    <property type="entry name" value="PdxH"/>
    <property type="match status" value="1"/>
</dbReference>
<dbReference type="InterPro" id="IPR000659">
    <property type="entry name" value="Pyridox_Oxase"/>
</dbReference>
<dbReference type="PIRSF" id="PIRSF000190">
    <property type="entry name" value="Pyd_amn-ph_oxd"/>
    <property type="match status" value="1"/>
</dbReference>
<keyword evidence="6 7" id="KW-0664">Pyridoxine biosynthesis</keyword>
<dbReference type="SUPFAM" id="SSF50475">
    <property type="entry name" value="FMN-binding split barrel"/>
    <property type="match status" value="1"/>
</dbReference>
<dbReference type="GO" id="GO:0008615">
    <property type="term" value="P:pyridoxine biosynthetic process"/>
    <property type="evidence" value="ECO:0007669"/>
    <property type="project" value="UniProtKB-UniRule"/>
</dbReference>
<comment type="pathway">
    <text evidence="7">Cofactor metabolism; pyridoxal 5'-phosphate salvage; pyridoxal 5'-phosphate from pyridoxine 5'-phosphate: step 1/1.</text>
</comment>
<comment type="pathway">
    <text evidence="7">Cofactor metabolism; pyridoxal 5'-phosphate salvage; pyridoxal 5'-phosphate from pyridoxamine 5'-phosphate: step 1/1.</text>
</comment>
<evidence type="ECO:0000259" key="11">
    <source>
        <dbReference type="Pfam" id="PF10590"/>
    </source>
</evidence>
<evidence type="ECO:0000256" key="7">
    <source>
        <dbReference type="HAMAP-Rule" id="MF_01629"/>
    </source>
</evidence>
<feature type="binding site" evidence="7 9">
    <location>
        <position position="196"/>
    </location>
    <ligand>
        <name>FMN</name>
        <dbReference type="ChEBI" id="CHEBI:58210"/>
    </ligand>
</feature>
<evidence type="ECO:0000256" key="5">
    <source>
        <dbReference type="ARBA" id="ARBA00023002"/>
    </source>
</evidence>
<dbReference type="InterPro" id="IPR019740">
    <property type="entry name" value="Pyridox_Oxase_CS"/>
</dbReference>
<feature type="binding site" evidence="7 8">
    <location>
        <begin position="192"/>
        <end position="194"/>
    </location>
    <ligand>
        <name>substrate</name>
    </ligand>
</feature>
<dbReference type="Proteomes" id="UP000261811">
    <property type="component" value="Unassembled WGS sequence"/>
</dbReference>
<feature type="binding site" evidence="7 9">
    <location>
        <begin position="63"/>
        <end position="68"/>
    </location>
    <ligand>
        <name>FMN</name>
        <dbReference type="ChEBI" id="CHEBI:58210"/>
    </ligand>
</feature>
<evidence type="ECO:0000256" key="6">
    <source>
        <dbReference type="ARBA" id="ARBA00023096"/>
    </source>
</evidence>
<evidence type="ECO:0000256" key="9">
    <source>
        <dbReference type="PIRSR" id="PIRSR000190-2"/>
    </source>
</evidence>
<feature type="binding site" evidence="7 8">
    <location>
        <position position="68"/>
    </location>
    <ligand>
        <name>substrate</name>
    </ligand>
</feature>
<keyword evidence="5 7" id="KW-0560">Oxidoreductase</keyword>
<reference evidence="12 13" key="1">
    <citation type="submission" date="2018-08" db="EMBL/GenBank/DDBJ databases">
        <title>Actinomadura jelena sp. nov., a novel Actinomycete isolated from soil in Chad.</title>
        <authorList>
            <person name="Shi L."/>
        </authorList>
    </citation>
    <scope>NUCLEOTIDE SEQUENCE [LARGE SCALE GENOMIC DNA]</scope>
    <source>
        <strain evidence="12 13">NEAU-G17</strain>
    </source>
</reference>
<dbReference type="UniPathway" id="UPA01068">
    <property type="reaction ID" value="UER00304"/>
</dbReference>
<evidence type="ECO:0000256" key="4">
    <source>
        <dbReference type="ARBA" id="ARBA00022643"/>
    </source>
</evidence>
<gene>
    <name evidence="7 12" type="primary">pdxH</name>
    <name evidence="12" type="ORF">DZF91_02875</name>
</gene>
<keyword evidence="3 7" id="KW-0285">Flavoprotein</keyword>
<comment type="cofactor">
    <cofactor evidence="7 9">
        <name>FMN</name>
        <dbReference type="ChEBI" id="CHEBI:58210"/>
    </cofactor>
    <text evidence="7 9">Binds 1 FMN per subunit.</text>
</comment>
<comment type="subunit">
    <text evidence="2 7">Homodimer.</text>
</comment>
<accession>A0A372JUU5</accession>
<feature type="domain" description="Pyridoxamine 5'-phosphate oxidase N-terminal" evidence="10">
    <location>
        <begin position="40"/>
        <end position="153"/>
    </location>
</feature>
<keyword evidence="4 7" id="KW-0288">FMN</keyword>
<proteinExistence type="inferred from homology"/>
<evidence type="ECO:0000256" key="3">
    <source>
        <dbReference type="ARBA" id="ARBA00022630"/>
    </source>
</evidence>
<organism evidence="12 13">
    <name type="scientific">Actinomadura logoneensis</name>
    <dbReference type="NCBI Taxonomy" id="2293572"/>
    <lineage>
        <taxon>Bacteria</taxon>
        <taxon>Bacillati</taxon>
        <taxon>Actinomycetota</taxon>
        <taxon>Actinomycetes</taxon>
        <taxon>Streptosporangiales</taxon>
        <taxon>Thermomonosporaceae</taxon>
        <taxon>Actinomadura</taxon>
    </lineage>
</organism>
<dbReference type="InterPro" id="IPR019576">
    <property type="entry name" value="Pyridoxamine_oxidase_dimer_C"/>
</dbReference>
<feature type="binding site" evidence="7 9">
    <location>
        <position position="107"/>
    </location>
    <ligand>
        <name>FMN</name>
        <dbReference type="ChEBI" id="CHEBI:58210"/>
    </ligand>
</feature>
<feature type="binding site" evidence="7 9">
    <location>
        <begin position="142"/>
        <end position="143"/>
    </location>
    <ligand>
        <name>FMN</name>
        <dbReference type="ChEBI" id="CHEBI:58210"/>
    </ligand>
</feature>
<dbReference type="InterPro" id="IPR011576">
    <property type="entry name" value="Pyridox_Oxase_N"/>
</dbReference>
<comment type="similarity">
    <text evidence="1 7">Belongs to the pyridoxamine 5'-phosphate oxidase family.</text>
</comment>
<evidence type="ECO:0000259" key="10">
    <source>
        <dbReference type="Pfam" id="PF01243"/>
    </source>
</evidence>
<protein>
    <recommendedName>
        <fullName evidence="7">Pyridoxine/pyridoxamine 5'-phosphate oxidase</fullName>
        <ecNumber evidence="7">1.4.3.5</ecNumber>
    </recommendedName>
    <alternativeName>
        <fullName evidence="7">PNP/PMP oxidase</fullName>
        <shortName evidence="7">PNPOx</shortName>
    </alternativeName>
    <alternativeName>
        <fullName evidence="7">Pyridoxal 5'-phosphate synthase</fullName>
    </alternativeName>
</protein>
<evidence type="ECO:0000256" key="8">
    <source>
        <dbReference type="PIRSR" id="PIRSR000190-1"/>
    </source>
</evidence>
<feature type="binding site" evidence="7 9">
    <location>
        <position position="186"/>
    </location>
    <ligand>
        <name>FMN</name>
        <dbReference type="ChEBI" id="CHEBI:58210"/>
    </ligand>
</feature>
<dbReference type="Pfam" id="PF10590">
    <property type="entry name" value="PNP_phzG_C"/>
    <property type="match status" value="1"/>
</dbReference>
<comment type="catalytic activity">
    <reaction evidence="7">
        <text>pyridoxine 5'-phosphate + O2 = pyridoxal 5'-phosphate + H2O2</text>
        <dbReference type="Rhea" id="RHEA:15149"/>
        <dbReference type="ChEBI" id="CHEBI:15379"/>
        <dbReference type="ChEBI" id="CHEBI:16240"/>
        <dbReference type="ChEBI" id="CHEBI:58589"/>
        <dbReference type="ChEBI" id="CHEBI:597326"/>
        <dbReference type="EC" id="1.4.3.5"/>
    </reaction>
</comment>
<dbReference type="NCBIfam" id="TIGR00558">
    <property type="entry name" value="pdxH"/>
    <property type="match status" value="1"/>
</dbReference>
<evidence type="ECO:0000256" key="1">
    <source>
        <dbReference type="ARBA" id="ARBA00007301"/>
    </source>
</evidence>
<dbReference type="GO" id="GO:0010181">
    <property type="term" value="F:FMN binding"/>
    <property type="evidence" value="ECO:0007669"/>
    <property type="project" value="UniProtKB-UniRule"/>
</dbReference>
<dbReference type="FunFam" id="2.30.110.10:FF:000020">
    <property type="entry name" value="PNPO isoform 11"/>
    <property type="match status" value="1"/>
</dbReference>
<dbReference type="NCBIfam" id="NF004231">
    <property type="entry name" value="PRK05679.1"/>
    <property type="match status" value="1"/>
</dbReference>
<dbReference type="PROSITE" id="PS01064">
    <property type="entry name" value="PYRIDOX_OXIDASE"/>
    <property type="match status" value="1"/>
</dbReference>
<feature type="binding site" evidence="7 8">
    <location>
        <position position="125"/>
    </location>
    <ligand>
        <name>substrate</name>
    </ligand>
</feature>
<dbReference type="GO" id="GO:0004733">
    <property type="term" value="F:pyridoxamine phosphate oxidase activity"/>
    <property type="evidence" value="ECO:0007669"/>
    <property type="project" value="UniProtKB-UniRule"/>
</dbReference>
<dbReference type="InterPro" id="IPR012349">
    <property type="entry name" value="Split_barrel_FMN-bd"/>
</dbReference>
<evidence type="ECO:0000256" key="2">
    <source>
        <dbReference type="ARBA" id="ARBA00011738"/>
    </source>
</evidence>
<feature type="binding site" evidence="7 9">
    <location>
        <position position="85"/>
    </location>
    <ligand>
        <name>FMN</name>
        <dbReference type="ChEBI" id="CHEBI:58210"/>
    </ligand>
</feature>
<feature type="binding site" evidence="8">
    <location>
        <begin position="10"/>
        <end position="13"/>
    </location>
    <ligand>
        <name>substrate</name>
    </ligand>
</feature>
<evidence type="ECO:0000313" key="12">
    <source>
        <dbReference type="EMBL" id="RFU43118.1"/>
    </source>
</evidence>
<dbReference type="OrthoDB" id="9780392at2"/>
<dbReference type="Gene3D" id="2.30.110.10">
    <property type="entry name" value="Electron Transport, Fmn-binding Protein, Chain A"/>
    <property type="match status" value="1"/>
</dbReference>
<feature type="binding site" evidence="7 8">
    <location>
        <position position="129"/>
    </location>
    <ligand>
        <name>substrate</name>
    </ligand>
</feature>
<feature type="binding site" evidence="7 9">
    <location>
        <position position="84"/>
    </location>
    <ligand>
        <name>FMN</name>
        <dbReference type="ChEBI" id="CHEBI:58210"/>
    </ligand>
</feature>
<name>A0A372JUU5_9ACTN</name>
<evidence type="ECO:0000313" key="13">
    <source>
        <dbReference type="Proteomes" id="UP000261811"/>
    </source>
</evidence>
<dbReference type="Pfam" id="PF01243">
    <property type="entry name" value="PNPOx_N"/>
    <property type="match status" value="1"/>
</dbReference>
<comment type="function">
    <text evidence="7">Catalyzes the oxidation of either pyridoxine 5'-phosphate (PNP) or pyridoxamine 5'-phosphate (PMP) into pyridoxal 5'-phosphate (PLP).</text>
</comment>
<keyword evidence="13" id="KW-1185">Reference proteome</keyword>
<dbReference type="AlphaFoldDB" id="A0A372JUU5"/>
<feature type="domain" description="Pyridoxine 5'-phosphate oxidase dimerisation C-terminal" evidence="11">
    <location>
        <begin position="173"/>
        <end position="213"/>
    </location>
</feature>
<dbReference type="EC" id="1.4.3.5" evidence="7"/>
<dbReference type="EMBL" id="QURH01000051">
    <property type="protein sequence ID" value="RFU43118.1"/>
    <property type="molecule type" value="Genomic_DNA"/>
</dbReference>
<dbReference type="PANTHER" id="PTHR10851:SF0">
    <property type="entry name" value="PYRIDOXINE-5'-PHOSPHATE OXIDASE"/>
    <property type="match status" value="1"/>
</dbReference>
<feature type="binding site" evidence="7 9">
    <location>
        <begin position="78"/>
        <end position="79"/>
    </location>
    <ligand>
        <name>FMN</name>
        <dbReference type="ChEBI" id="CHEBI:58210"/>
    </ligand>
</feature>
<feature type="binding site" evidence="7 8">
    <location>
        <position position="133"/>
    </location>
    <ligand>
        <name>substrate</name>
    </ligand>
</feature>
<comment type="catalytic activity">
    <reaction evidence="7">
        <text>pyridoxamine 5'-phosphate + O2 + H2O = pyridoxal 5'-phosphate + H2O2 + NH4(+)</text>
        <dbReference type="Rhea" id="RHEA:15817"/>
        <dbReference type="ChEBI" id="CHEBI:15377"/>
        <dbReference type="ChEBI" id="CHEBI:15379"/>
        <dbReference type="ChEBI" id="CHEBI:16240"/>
        <dbReference type="ChEBI" id="CHEBI:28938"/>
        <dbReference type="ChEBI" id="CHEBI:58451"/>
        <dbReference type="ChEBI" id="CHEBI:597326"/>
        <dbReference type="EC" id="1.4.3.5"/>
    </reaction>
</comment>
<sequence>MNAPDPARLRESYADGELVEEGLPAEPLPLFAEWFSAAAAVGLAEPNAMVVATATPDGVPSARTVLLKGFGPDGFRFFTNLGSRKGRELEENPRAALVFPWHAMHRQIRIEGTVEELPRDDVRAYFDSRPHGSRIGAWASHQSAALDGRAEIEERYAALSERWPDDVPLPDFWGGYLVVPVAVEFWQGRPNRLHDRIRYRREGGEWKVERLSP</sequence>